<dbReference type="Gene3D" id="3.30.200.20">
    <property type="entry name" value="Phosphorylase Kinase, domain 1"/>
    <property type="match status" value="1"/>
</dbReference>
<evidence type="ECO:0000313" key="4">
    <source>
        <dbReference type="EMBL" id="MDQ0011468.1"/>
    </source>
</evidence>
<evidence type="ECO:0000313" key="5">
    <source>
        <dbReference type="Proteomes" id="UP001237737"/>
    </source>
</evidence>
<proteinExistence type="predicted"/>
<dbReference type="RefSeq" id="WP_306852010.1">
    <property type="nucleotide sequence ID" value="NZ_JAUSSK010000005.1"/>
</dbReference>
<sequence length="336" mass="38132">MTASDRSAIRLAWARHVTGDATLALDPASADASFRSYWRGHVDGQPVIVMDSPPEKENPAPWVEIGERLARAGLHVPKVMVADLQQGFLLIEDLGTRTYLPELNDASVDALYGDALDALLRMQAHVDTRGLPSFDHAWQTMELEIMPSWFLERHLGVTLACGEWDVVENAFTTIMHVIAEQPRAFMHRDYHSRNLLVTEERSPGIIDFQGAMSGPITYDLASLLRDAYIVWDNERVEGWVEAYRLRLLDARLLEETVDTDRFRRWFDLTGLQRHIKILGLFCRLCYRDGKPGYLNDLPRVLRYVLDTARRHADTAPLADLIEATVGDRDLRVAVDA</sequence>
<evidence type="ECO:0000256" key="1">
    <source>
        <dbReference type="ARBA" id="ARBA00022741"/>
    </source>
</evidence>
<protein>
    <submittedName>
        <fullName evidence="4">Aminoglycoside/choline kinase family phosphotransferase</fullName>
        <ecNumber evidence="4">2.7.1.-</ecNumber>
    </submittedName>
</protein>
<dbReference type="GO" id="GO:0016301">
    <property type="term" value="F:kinase activity"/>
    <property type="evidence" value="ECO:0007669"/>
    <property type="project" value="UniProtKB-KW"/>
</dbReference>
<name>A0ABT9T4E6_9GAMM</name>
<feature type="domain" description="Aminoglycoside phosphotransferase" evidence="3">
    <location>
        <begin position="27"/>
        <end position="244"/>
    </location>
</feature>
<dbReference type="InterPro" id="IPR011009">
    <property type="entry name" value="Kinase-like_dom_sf"/>
</dbReference>
<organism evidence="4 5">
    <name type="scientific">Luteibacter jiangsuensis</name>
    <dbReference type="NCBI Taxonomy" id="637577"/>
    <lineage>
        <taxon>Bacteria</taxon>
        <taxon>Pseudomonadati</taxon>
        <taxon>Pseudomonadota</taxon>
        <taxon>Gammaproteobacteria</taxon>
        <taxon>Lysobacterales</taxon>
        <taxon>Rhodanobacteraceae</taxon>
        <taxon>Luteibacter</taxon>
    </lineage>
</organism>
<evidence type="ECO:0000256" key="2">
    <source>
        <dbReference type="ARBA" id="ARBA00022840"/>
    </source>
</evidence>
<dbReference type="Proteomes" id="UP001237737">
    <property type="component" value="Unassembled WGS sequence"/>
</dbReference>
<dbReference type="PANTHER" id="PTHR33540:SF1">
    <property type="entry name" value="N-ACETYLMURAMATE_N-ACETYLGLUCOSAMINE KINASE"/>
    <property type="match status" value="1"/>
</dbReference>
<accession>A0ABT9T4E6</accession>
<dbReference type="Gene3D" id="3.90.1200.10">
    <property type="match status" value="1"/>
</dbReference>
<keyword evidence="5" id="KW-1185">Reference proteome</keyword>
<dbReference type="SUPFAM" id="SSF56112">
    <property type="entry name" value="Protein kinase-like (PK-like)"/>
    <property type="match status" value="1"/>
</dbReference>
<dbReference type="PANTHER" id="PTHR33540">
    <property type="entry name" value="TRNA THREONYLCARBAMOYLADENOSINE BIOSYNTHESIS PROTEIN TSAE"/>
    <property type="match status" value="1"/>
</dbReference>
<dbReference type="EC" id="2.7.1.-" evidence="4"/>
<keyword evidence="4" id="KW-0808">Transferase</keyword>
<keyword evidence="2" id="KW-0067">ATP-binding</keyword>
<evidence type="ECO:0000259" key="3">
    <source>
        <dbReference type="Pfam" id="PF01636"/>
    </source>
</evidence>
<gene>
    <name evidence="4" type="ORF">J2T07_003678</name>
</gene>
<dbReference type="InterPro" id="IPR002575">
    <property type="entry name" value="Aminoglycoside_PTrfase"/>
</dbReference>
<dbReference type="EMBL" id="JAUSSK010000005">
    <property type="protein sequence ID" value="MDQ0011468.1"/>
    <property type="molecule type" value="Genomic_DNA"/>
</dbReference>
<keyword evidence="1" id="KW-0547">Nucleotide-binding</keyword>
<reference evidence="4 5" key="1">
    <citation type="submission" date="2023-07" db="EMBL/GenBank/DDBJ databases">
        <title>Sorghum-associated microbial communities from plants grown in Nebraska, USA.</title>
        <authorList>
            <person name="Schachtman D."/>
        </authorList>
    </citation>
    <scope>NUCLEOTIDE SEQUENCE [LARGE SCALE GENOMIC DNA]</scope>
    <source>
        <strain evidence="4 5">CC60</strain>
    </source>
</reference>
<comment type="caution">
    <text evidence="4">The sequence shown here is derived from an EMBL/GenBank/DDBJ whole genome shotgun (WGS) entry which is preliminary data.</text>
</comment>
<keyword evidence="4" id="KW-0418">Kinase</keyword>
<dbReference type="Pfam" id="PF01636">
    <property type="entry name" value="APH"/>
    <property type="match status" value="1"/>
</dbReference>